<evidence type="ECO:0000256" key="4">
    <source>
        <dbReference type="ARBA" id="ARBA00009982"/>
    </source>
</evidence>
<evidence type="ECO:0000256" key="13">
    <source>
        <dbReference type="SAM" id="MobiDB-lite"/>
    </source>
</evidence>
<dbReference type="Pfam" id="PF00291">
    <property type="entry name" value="PALP"/>
    <property type="match status" value="1"/>
</dbReference>
<evidence type="ECO:0000256" key="1">
    <source>
        <dbReference type="ARBA" id="ARBA00001933"/>
    </source>
</evidence>
<feature type="compositionally biased region" description="Polar residues" evidence="13">
    <location>
        <begin position="8"/>
        <end position="21"/>
    </location>
</feature>
<gene>
    <name evidence="12" type="primary">trpB</name>
    <name evidence="15" type="ORF">OO014_01975</name>
</gene>
<dbReference type="InterPro" id="IPR006316">
    <property type="entry name" value="Trp_synth_b-like"/>
</dbReference>
<dbReference type="SUPFAM" id="SSF53686">
    <property type="entry name" value="Tryptophan synthase beta subunit-like PLP-dependent enzymes"/>
    <property type="match status" value="1"/>
</dbReference>
<dbReference type="NCBIfam" id="NF009057">
    <property type="entry name" value="PRK12391.1"/>
    <property type="match status" value="1"/>
</dbReference>
<protein>
    <recommendedName>
        <fullName evidence="12">Tryptophan synthase beta chain</fullName>
        <ecNumber evidence="12">4.2.1.20</ecNumber>
    </recommendedName>
</protein>
<name>A0ABT5GCR1_9MICO</name>
<dbReference type="Gene3D" id="3.40.50.1100">
    <property type="match status" value="2"/>
</dbReference>
<feature type="region of interest" description="Disordered" evidence="13">
    <location>
        <begin position="1"/>
        <end position="21"/>
    </location>
</feature>
<evidence type="ECO:0000259" key="14">
    <source>
        <dbReference type="Pfam" id="PF00291"/>
    </source>
</evidence>
<evidence type="ECO:0000256" key="7">
    <source>
        <dbReference type="ARBA" id="ARBA00022822"/>
    </source>
</evidence>
<evidence type="ECO:0000313" key="16">
    <source>
        <dbReference type="Proteomes" id="UP001150259"/>
    </source>
</evidence>
<dbReference type="NCBIfam" id="TIGR01415">
    <property type="entry name" value="trpB_rel"/>
    <property type="match status" value="1"/>
</dbReference>
<feature type="domain" description="Tryptophan synthase beta chain-like PALP" evidence="14">
    <location>
        <begin position="86"/>
        <end position="420"/>
    </location>
</feature>
<feature type="modified residue" description="N6-(pyridoxal phosphate)lysine" evidence="12">
    <location>
        <position position="121"/>
    </location>
</feature>
<comment type="pathway">
    <text evidence="3 12">Amino-acid biosynthesis; L-tryptophan biosynthesis; L-tryptophan from chorismate: step 5/5.</text>
</comment>
<evidence type="ECO:0000313" key="15">
    <source>
        <dbReference type="EMBL" id="MDC5696008.1"/>
    </source>
</evidence>
<evidence type="ECO:0000256" key="10">
    <source>
        <dbReference type="ARBA" id="ARBA00023239"/>
    </source>
</evidence>
<dbReference type="PIRSF" id="PIRSF001413">
    <property type="entry name" value="Trp_syn_beta"/>
    <property type="match status" value="1"/>
</dbReference>
<comment type="similarity">
    <text evidence="4 12">Belongs to the TrpB family.</text>
</comment>
<comment type="function">
    <text evidence="2 12">The beta subunit is responsible for the synthesis of L-tryptophan from indole and L-serine.</text>
</comment>
<dbReference type="HAMAP" id="MF_00133">
    <property type="entry name" value="Trp_synth_beta"/>
    <property type="match status" value="1"/>
</dbReference>
<evidence type="ECO:0000256" key="2">
    <source>
        <dbReference type="ARBA" id="ARBA00002786"/>
    </source>
</evidence>
<dbReference type="InterPro" id="IPR023026">
    <property type="entry name" value="Trp_synth_beta/beta-like"/>
</dbReference>
<comment type="catalytic activity">
    <reaction evidence="11 12">
        <text>(1S,2R)-1-C-(indol-3-yl)glycerol 3-phosphate + L-serine = D-glyceraldehyde 3-phosphate + L-tryptophan + H2O</text>
        <dbReference type="Rhea" id="RHEA:10532"/>
        <dbReference type="ChEBI" id="CHEBI:15377"/>
        <dbReference type="ChEBI" id="CHEBI:33384"/>
        <dbReference type="ChEBI" id="CHEBI:57912"/>
        <dbReference type="ChEBI" id="CHEBI:58866"/>
        <dbReference type="ChEBI" id="CHEBI:59776"/>
        <dbReference type="EC" id="4.2.1.20"/>
    </reaction>
</comment>
<evidence type="ECO:0000256" key="12">
    <source>
        <dbReference type="HAMAP-Rule" id="MF_00133"/>
    </source>
</evidence>
<keyword evidence="10 12" id="KW-0456">Lyase</keyword>
<dbReference type="InterPro" id="IPR001926">
    <property type="entry name" value="TrpB-like_PALP"/>
</dbReference>
<proteinExistence type="inferred from homology"/>
<keyword evidence="7 12" id="KW-0822">Tryptophan biosynthesis</keyword>
<dbReference type="EMBL" id="JAPFQL010000004">
    <property type="protein sequence ID" value="MDC5696008.1"/>
    <property type="molecule type" value="Genomic_DNA"/>
</dbReference>
<dbReference type="PROSITE" id="PS00168">
    <property type="entry name" value="TRP_SYNTHASE_BETA"/>
    <property type="match status" value="1"/>
</dbReference>
<evidence type="ECO:0000256" key="3">
    <source>
        <dbReference type="ARBA" id="ARBA00004733"/>
    </source>
</evidence>
<sequence length="433" mass="46043">MTEIAASQPLTEPTGTAVPSSVPTHWYNLAADLPEPCPPALHPGTREPLGPEDLAPLFPMALIEQEVSTERWVEIPQTVREIYGRWRPSPLIRADRLERALGTPARIYYKYEGVSPAGSHKPNTAVAQAYYNAVEGTRKLTTETGAGQWGASLSLACSLLGLECEVWQVRASYDSKPYRRFQMETYGGVCHPSPSDLTESGRAILAADPDTTGSLGMAISEAVEVAAQDPEAHYALGSVLNHVLLHQSVIGIEALEQLDSIGESADIVFGCAGGGSNLAGLTFPFIGRNLRDGATTRVVACEPAACPSLTQGEYRYDHGDVAGLTPLLKMHTLGKDFVPPPIHAGGLRYHGMAPMVSHALELGLLSATAIEQDDAFRAGIEFARAEGIIPAPESTHAVAAAMAHARAATTDETIVIGLSGNGVLDLVAYEDYL</sequence>
<dbReference type="RefSeq" id="WP_272460587.1">
    <property type="nucleotide sequence ID" value="NZ_JAPFQL010000004.1"/>
</dbReference>
<dbReference type="InterPro" id="IPR036052">
    <property type="entry name" value="TrpB-like_PALP_sf"/>
</dbReference>
<dbReference type="PIRSF" id="PIRSF500824">
    <property type="entry name" value="TrpB_prok"/>
    <property type="match status" value="1"/>
</dbReference>
<comment type="subunit">
    <text evidence="5 12">Tetramer of two alpha and two beta chains.</text>
</comment>
<keyword evidence="8 12" id="KW-0663">Pyridoxal phosphate</keyword>
<reference evidence="15 16" key="1">
    <citation type="submission" date="2022-11" db="EMBL/GenBank/DDBJ databases">
        <title>Anaerobic phenanthrene biodegradation by a DNRA strain PheN6.</title>
        <authorList>
            <person name="Zhang Z."/>
        </authorList>
    </citation>
    <scope>NUCLEOTIDE SEQUENCE [LARGE SCALE GENOMIC DNA]</scope>
    <source>
        <strain evidence="15 16">PheN6</strain>
    </source>
</reference>
<evidence type="ECO:0000256" key="6">
    <source>
        <dbReference type="ARBA" id="ARBA00022605"/>
    </source>
</evidence>
<dbReference type="Proteomes" id="UP001150259">
    <property type="component" value="Unassembled WGS sequence"/>
</dbReference>
<evidence type="ECO:0000256" key="9">
    <source>
        <dbReference type="ARBA" id="ARBA00023141"/>
    </source>
</evidence>
<organism evidence="15 16">
    <name type="scientific">Intrasporangium calvum</name>
    <dbReference type="NCBI Taxonomy" id="53358"/>
    <lineage>
        <taxon>Bacteria</taxon>
        <taxon>Bacillati</taxon>
        <taxon>Actinomycetota</taxon>
        <taxon>Actinomycetes</taxon>
        <taxon>Micrococcales</taxon>
        <taxon>Intrasporangiaceae</taxon>
        <taxon>Intrasporangium</taxon>
    </lineage>
</organism>
<evidence type="ECO:0000256" key="8">
    <source>
        <dbReference type="ARBA" id="ARBA00022898"/>
    </source>
</evidence>
<keyword evidence="6 12" id="KW-0028">Amino-acid biosynthesis</keyword>
<keyword evidence="16" id="KW-1185">Reference proteome</keyword>
<accession>A0ABT5GCR1</accession>
<dbReference type="InterPro" id="IPR006653">
    <property type="entry name" value="Trp_synth_b_CS"/>
</dbReference>
<evidence type="ECO:0000256" key="5">
    <source>
        <dbReference type="ARBA" id="ARBA00011270"/>
    </source>
</evidence>
<comment type="cofactor">
    <cofactor evidence="1 12">
        <name>pyridoxal 5'-phosphate</name>
        <dbReference type="ChEBI" id="CHEBI:597326"/>
    </cofactor>
</comment>
<comment type="caution">
    <text evidence="15">The sequence shown here is derived from an EMBL/GenBank/DDBJ whole genome shotgun (WGS) entry which is preliminary data.</text>
</comment>
<dbReference type="PANTHER" id="PTHR48077">
    <property type="entry name" value="TRYPTOPHAN SYNTHASE-RELATED"/>
    <property type="match status" value="1"/>
</dbReference>
<keyword evidence="9 12" id="KW-0057">Aromatic amino acid biosynthesis</keyword>
<evidence type="ECO:0000256" key="11">
    <source>
        <dbReference type="ARBA" id="ARBA00049047"/>
    </source>
</evidence>
<dbReference type="PANTHER" id="PTHR48077:SF6">
    <property type="entry name" value="TRYPTOPHAN SYNTHASE"/>
    <property type="match status" value="1"/>
</dbReference>
<dbReference type="EC" id="4.2.1.20" evidence="12"/>